<dbReference type="RefSeq" id="XP_017772487.1">
    <property type="nucleotide sequence ID" value="XM_017916998.1"/>
</dbReference>
<reference evidence="12" key="1">
    <citation type="submission" date="2025-08" db="UniProtKB">
        <authorList>
            <consortium name="RefSeq"/>
        </authorList>
    </citation>
    <scope>IDENTIFICATION</scope>
    <source>
        <tissue evidence="12">Whole Larva</tissue>
    </source>
</reference>
<evidence type="ECO:0000313" key="12">
    <source>
        <dbReference type="RefSeq" id="XP_017772487.1"/>
    </source>
</evidence>
<evidence type="ECO:0000256" key="3">
    <source>
        <dbReference type="ARBA" id="ARBA00022448"/>
    </source>
</evidence>
<accession>A0ABM1MD37</accession>
<feature type="domain" description="TAP-C" evidence="10">
    <location>
        <begin position="478"/>
        <end position="533"/>
    </location>
</feature>
<dbReference type="Gene3D" id="1.10.8.10">
    <property type="entry name" value="DNA helicase RuvA subunit, C-terminal domain"/>
    <property type="match status" value="1"/>
</dbReference>
<dbReference type="InterPro" id="IPR030217">
    <property type="entry name" value="NXF_fam"/>
</dbReference>
<dbReference type="PROSITE" id="PS50177">
    <property type="entry name" value="NTF2_DOMAIN"/>
    <property type="match status" value="1"/>
</dbReference>
<keyword evidence="3" id="KW-0813">Transport</keyword>
<evidence type="ECO:0000256" key="2">
    <source>
        <dbReference type="ARBA" id="ARBA00009285"/>
    </source>
</evidence>
<dbReference type="InterPro" id="IPR057125">
    <property type="entry name" value="NXF1/2/3/5-like_LRR"/>
</dbReference>
<evidence type="ECO:0000256" key="4">
    <source>
        <dbReference type="ARBA" id="ARBA00022614"/>
    </source>
</evidence>
<gene>
    <name evidence="12" type="primary">LOC108559648</name>
</gene>
<name>A0ABM1MD37_NICVS</name>
<dbReference type="Gene3D" id="3.10.450.50">
    <property type="match status" value="1"/>
</dbReference>
<keyword evidence="5" id="KW-0677">Repeat</keyword>
<dbReference type="InterPro" id="IPR018222">
    <property type="entry name" value="Nuclear_transport_factor_2_euk"/>
</dbReference>
<evidence type="ECO:0000259" key="9">
    <source>
        <dbReference type="PROSITE" id="PS50177"/>
    </source>
</evidence>
<dbReference type="InterPro" id="IPR035979">
    <property type="entry name" value="RBD_domain_sf"/>
</dbReference>
<protein>
    <submittedName>
        <fullName evidence="12">Uncharacterized protein LOC108559648 isoform X2</fullName>
    </submittedName>
</protein>
<dbReference type="InterPro" id="IPR032675">
    <property type="entry name" value="LRR_dom_sf"/>
</dbReference>
<dbReference type="PANTHER" id="PTHR10662:SF22">
    <property type="entry name" value="NUCLEAR RNA EXPORT FACTOR 1"/>
    <property type="match status" value="1"/>
</dbReference>
<dbReference type="InterPro" id="IPR002075">
    <property type="entry name" value="NTF2_dom"/>
</dbReference>
<dbReference type="InterPro" id="IPR012677">
    <property type="entry name" value="Nucleotide-bd_a/b_plait_sf"/>
</dbReference>
<evidence type="ECO:0000256" key="6">
    <source>
        <dbReference type="ARBA" id="ARBA00022816"/>
    </source>
</evidence>
<keyword evidence="11" id="KW-1185">Reference proteome</keyword>
<evidence type="ECO:0000313" key="11">
    <source>
        <dbReference type="Proteomes" id="UP000695000"/>
    </source>
</evidence>
<feature type="compositionally biased region" description="Basic and acidic residues" evidence="8">
    <location>
        <begin position="619"/>
        <end position="629"/>
    </location>
</feature>
<dbReference type="Gene3D" id="3.30.70.330">
    <property type="match status" value="1"/>
</dbReference>
<evidence type="ECO:0000256" key="1">
    <source>
        <dbReference type="ARBA" id="ARBA00004123"/>
    </source>
</evidence>
<dbReference type="SUPFAM" id="SSF54928">
    <property type="entry name" value="RNA-binding domain, RBD"/>
    <property type="match status" value="1"/>
</dbReference>
<feature type="compositionally biased region" description="Low complexity" evidence="8">
    <location>
        <begin position="633"/>
        <end position="647"/>
    </location>
</feature>
<evidence type="ECO:0000259" key="10">
    <source>
        <dbReference type="PROSITE" id="PS51281"/>
    </source>
</evidence>
<dbReference type="Pfam" id="PF22602">
    <property type="entry name" value="NXF_NTF2"/>
    <property type="match status" value="1"/>
</dbReference>
<dbReference type="Pfam" id="PF24048">
    <property type="entry name" value="LRR_NXF1-5"/>
    <property type="match status" value="1"/>
</dbReference>
<dbReference type="SUPFAM" id="SSF54427">
    <property type="entry name" value="NTF2-like"/>
    <property type="match status" value="1"/>
</dbReference>
<dbReference type="Proteomes" id="UP000695000">
    <property type="component" value="Unplaced"/>
</dbReference>
<keyword evidence="6" id="KW-0509">mRNA transport</keyword>
<dbReference type="InterPro" id="IPR009060">
    <property type="entry name" value="UBA-like_sf"/>
</dbReference>
<feature type="region of interest" description="Disordered" evidence="8">
    <location>
        <begin position="614"/>
        <end position="647"/>
    </location>
</feature>
<comment type="subcellular location">
    <subcellularLocation>
        <location evidence="1">Nucleus</location>
    </subcellularLocation>
</comment>
<sequence length="1183" mass="135957">MSAPTDKSKETVLINENNVQTSIVHSEYRSIYDGTYWHKIYVQNALNCKRNFVLKTLMKTVHPLDFIPVHYTIEDENVCFLLKNCGAAIMELCKLNLIVPNPNPKEIKPFKISILLKFAHAGDLKIDIQATITKILNKRTHLPSKTLNLDSFSQDPHLIEFCTLSQPKLMYFVLHLSKGLPFENLRLSKNEIELLKPLEALATTVPKKIVSLDLRRNNIKSFHELMILRKFSIQELWLDENPICENISEYDYIASVREHCPKLLKLDGFKFPPQGMPSLRRTFLCNRKGQALVDQFLEHYITLYDSEHRNVLESVYHNSALFSMTAIHLLGHSTSSNLNVFDYKKVSRNIQSISDYSRSGECMFSGPLNIVNVLKRLPRSKHDQFSFTVDMTFYSLSSVVFTVTGMFRESSEHLLEEEKLYGFTRTFVLIKVGTNEYSIVNEMLHISNATSSQHQRAFKFCKVPKPFYVKLPLPQTDKEKDEMVDGVSQITNLRVEWARKLLQDCKFDFKESLNLFIYLFKGDKLPSRAFMPFESYEEDEVQFNQVNELKMLTNIVIPQKKIFKKTVPPPPPNISSEKAQEPNKRIDSNVIIDGENRPIAFVDTGKIKQIAETAGVSSKKMDQMAKEETLEQSSSSTNTSSNSDTVSSVNAKIGTPIYMSVSNILAALHNLPDSGSAVSLRDHLNNAAASLLALKSPNPPIGITRDLIHAFYKNNLHTEAREYMKHQMSMICNDKKFQLYKVFLESELKFGDVQHAESVFNELIKVNLNKACRCVPDLINKLNVPTFTRRMINKLLTMKLNKLQKNILYSLKLPTVEQMPQQTKYTDDYLIFRKKLLVKVGLFPESSHPSIPNLDLKKLSSMPIDDLNKQLFAENLSNYAVLKVVLFSFSLRLNLEEVNKFLDAHVNVDQNLREDLKILYRLRLLERRLSFDECVKVLQETVMSGRNCLNIFEELNDYQTTLRYYKAIMAVPQPNERLFIISLLSMTFAKRFGMIKPFTYASEVAHKCGTIENFFHPDDVIMCPKTKEFRDWYTSQTVGELTEQDVMNFLKTDPMIESNSEAVRACLYHKLPNLAKKIKNSIKLKRDPEKFLNYKICLAIANGKFGSVSSSAIDILNGLQPRNVSIALAEIDVYINMPTINRKIVNSKIHELITTFPLNITPAFLETLYKYHNSWKDHINLLD</sequence>
<dbReference type="InterPro" id="IPR032710">
    <property type="entry name" value="NTF2-like_dom_sf"/>
</dbReference>
<dbReference type="Pfam" id="PF03943">
    <property type="entry name" value="TAP_C"/>
    <property type="match status" value="1"/>
</dbReference>
<keyword evidence="7" id="KW-0539">Nucleus</keyword>
<dbReference type="SUPFAM" id="SSF52058">
    <property type="entry name" value="L domain-like"/>
    <property type="match status" value="1"/>
</dbReference>
<comment type="similarity">
    <text evidence="2">Belongs to the NXF family.</text>
</comment>
<organism evidence="11 12">
    <name type="scientific">Nicrophorus vespilloides</name>
    <name type="common">Boreal carrion beetle</name>
    <dbReference type="NCBI Taxonomy" id="110193"/>
    <lineage>
        <taxon>Eukaryota</taxon>
        <taxon>Metazoa</taxon>
        <taxon>Ecdysozoa</taxon>
        <taxon>Arthropoda</taxon>
        <taxon>Hexapoda</taxon>
        <taxon>Insecta</taxon>
        <taxon>Pterygota</taxon>
        <taxon>Neoptera</taxon>
        <taxon>Endopterygota</taxon>
        <taxon>Coleoptera</taxon>
        <taxon>Polyphaga</taxon>
        <taxon>Staphyliniformia</taxon>
        <taxon>Silphidae</taxon>
        <taxon>Nicrophorinae</taxon>
        <taxon>Nicrophorus</taxon>
    </lineage>
</organism>
<evidence type="ECO:0000256" key="5">
    <source>
        <dbReference type="ARBA" id="ARBA00022737"/>
    </source>
</evidence>
<proteinExistence type="inferred from homology"/>
<dbReference type="Gene3D" id="3.80.10.10">
    <property type="entry name" value="Ribonuclease Inhibitor"/>
    <property type="match status" value="1"/>
</dbReference>
<keyword evidence="4" id="KW-0433">Leucine-rich repeat</keyword>
<dbReference type="GeneID" id="108559648"/>
<feature type="domain" description="NTF2" evidence="9">
    <location>
        <begin position="292"/>
        <end position="446"/>
    </location>
</feature>
<dbReference type="SMART" id="SM00804">
    <property type="entry name" value="TAP_C"/>
    <property type="match status" value="1"/>
</dbReference>
<evidence type="ECO:0000256" key="7">
    <source>
        <dbReference type="ARBA" id="ARBA00023242"/>
    </source>
</evidence>
<dbReference type="PANTHER" id="PTHR10662">
    <property type="entry name" value="NUCLEAR RNA EXPORT FACTOR"/>
    <property type="match status" value="1"/>
</dbReference>
<evidence type="ECO:0000256" key="8">
    <source>
        <dbReference type="SAM" id="MobiDB-lite"/>
    </source>
</evidence>
<dbReference type="SUPFAM" id="SSF46934">
    <property type="entry name" value="UBA-like"/>
    <property type="match status" value="1"/>
</dbReference>
<dbReference type="InterPro" id="IPR005637">
    <property type="entry name" value="TAP_C_dom"/>
</dbReference>
<dbReference type="PROSITE" id="PS51281">
    <property type="entry name" value="TAP_C"/>
    <property type="match status" value="1"/>
</dbReference>